<dbReference type="AlphaFoldDB" id="A0A918K7J9"/>
<comment type="caution">
    <text evidence="2">The sequence shown here is derived from an EMBL/GenBank/DDBJ whole genome shotgun (WGS) entry which is preliminary data.</text>
</comment>
<protein>
    <submittedName>
        <fullName evidence="2">Uncharacterized protein</fullName>
    </submittedName>
</protein>
<feature type="region of interest" description="Disordered" evidence="1">
    <location>
        <begin position="84"/>
        <end position="123"/>
    </location>
</feature>
<evidence type="ECO:0000256" key="1">
    <source>
        <dbReference type="SAM" id="MobiDB-lite"/>
    </source>
</evidence>
<name>A0A918K7J9_9ACTN</name>
<feature type="region of interest" description="Disordered" evidence="1">
    <location>
        <begin position="1"/>
        <end position="27"/>
    </location>
</feature>
<evidence type="ECO:0000313" key="2">
    <source>
        <dbReference type="EMBL" id="GGX53556.1"/>
    </source>
</evidence>
<keyword evidence="3" id="KW-1185">Reference proteome</keyword>
<dbReference type="Proteomes" id="UP000619244">
    <property type="component" value="Unassembled WGS sequence"/>
</dbReference>
<accession>A0A918K7J9</accession>
<dbReference type="EMBL" id="BMVU01000001">
    <property type="protein sequence ID" value="GGX53556.1"/>
    <property type="molecule type" value="Genomic_DNA"/>
</dbReference>
<proteinExistence type="predicted"/>
<reference evidence="2" key="1">
    <citation type="journal article" date="2014" name="Int. J. Syst. Evol. Microbiol.">
        <title>Complete genome sequence of Corynebacterium casei LMG S-19264T (=DSM 44701T), isolated from a smear-ripened cheese.</title>
        <authorList>
            <consortium name="US DOE Joint Genome Institute (JGI-PGF)"/>
            <person name="Walter F."/>
            <person name="Albersmeier A."/>
            <person name="Kalinowski J."/>
            <person name="Ruckert C."/>
        </authorList>
    </citation>
    <scope>NUCLEOTIDE SEQUENCE</scope>
    <source>
        <strain evidence="2">JCM 4790</strain>
    </source>
</reference>
<reference evidence="2" key="2">
    <citation type="submission" date="2020-09" db="EMBL/GenBank/DDBJ databases">
        <authorList>
            <person name="Sun Q."/>
            <person name="Ohkuma M."/>
        </authorList>
    </citation>
    <scope>NUCLEOTIDE SEQUENCE</scope>
    <source>
        <strain evidence="2">JCM 4790</strain>
    </source>
</reference>
<gene>
    <name evidence="2" type="ORF">GCM10010358_04270</name>
</gene>
<organism evidence="2 3">
    <name type="scientific">Streptomyces minutiscleroticus</name>
    <dbReference type="NCBI Taxonomy" id="68238"/>
    <lineage>
        <taxon>Bacteria</taxon>
        <taxon>Bacillati</taxon>
        <taxon>Actinomycetota</taxon>
        <taxon>Actinomycetes</taxon>
        <taxon>Kitasatosporales</taxon>
        <taxon>Streptomycetaceae</taxon>
        <taxon>Streptomyces</taxon>
    </lineage>
</organism>
<evidence type="ECO:0000313" key="3">
    <source>
        <dbReference type="Proteomes" id="UP000619244"/>
    </source>
</evidence>
<sequence length="123" mass="12933">MPGHRGTRARPPARSVRGPARTAVLREPDRAARRYVARGPVRAARRYVARGPVRAACRSWAGRGRPACPSPVGRAACRVRRLSFVGRSGPPGVPVTRPSPVGRAGAGRGPGEAAPQPGPVQRP</sequence>